<evidence type="ECO:0000256" key="1">
    <source>
        <dbReference type="ARBA" id="ARBA00004651"/>
    </source>
</evidence>
<dbReference type="InterPro" id="IPR050250">
    <property type="entry name" value="Macrolide_Exporter_MacB"/>
</dbReference>
<feature type="transmembrane region" description="Helical" evidence="7">
    <location>
        <begin position="29"/>
        <end position="51"/>
    </location>
</feature>
<evidence type="ECO:0000313" key="10">
    <source>
        <dbReference type="Proteomes" id="UP001238163"/>
    </source>
</evidence>
<dbReference type="PANTHER" id="PTHR30572:SF4">
    <property type="entry name" value="ABC TRANSPORTER PERMEASE YTRF"/>
    <property type="match status" value="1"/>
</dbReference>
<feature type="domain" description="ABC3 transporter permease C-terminal" evidence="8">
    <location>
        <begin position="365"/>
        <end position="481"/>
    </location>
</feature>
<comment type="similarity">
    <text evidence="6">Belongs to the ABC-4 integral membrane protein family.</text>
</comment>
<keyword evidence="4 7" id="KW-1133">Transmembrane helix</keyword>
<dbReference type="EMBL" id="JAUSVL010000001">
    <property type="protein sequence ID" value="MDQ0290932.1"/>
    <property type="molecule type" value="Genomic_DNA"/>
</dbReference>
<reference evidence="9" key="1">
    <citation type="submission" date="2023-07" db="EMBL/GenBank/DDBJ databases">
        <title>Genomic Encyclopedia of Type Strains, Phase IV (KMG-IV): sequencing the most valuable type-strain genomes for metagenomic binning, comparative biology and taxonomic classification.</title>
        <authorList>
            <person name="Goeker M."/>
        </authorList>
    </citation>
    <scope>NUCLEOTIDE SEQUENCE</scope>
    <source>
        <strain evidence="9">DSM 24202</strain>
    </source>
</reference>
<protein>
    <recommendedName>
        <fullName evidence="8">ABC3 transporter permease C-terminal domain-containing protein</fullName>
    </recommendedName>
</protein>
<feature type="transmembrane region" description="Helical" evidence="7">
    <location>
        <begin position="453"/>
        <end position="477"/>
    </location>
</feature>
<feature type="transmembrane region" description="Helical" evidence="7">
    <location>
        <begin position="392"/>
        <end position="411"/>
    </location>
</feature>
<evidence type="ECO:0000259" key="8">
    <source>
        <dbReference type="Pfam" id="PF02687"/>
    </source>
</evidence>
<keyword evidence="2" id="KW-1003">Cell membrane</keyword>
<comment type="subcellular location">
    <subcellularLocation>
        <location evidence="1">Cell membrane</location>
        <topology evidence="1">Multi-pass membrane protein</topology>
    </subcellularLocation>
</comment>
<keyword evidence="3 7" id="KW-0812">Transmembrane</keyword>
<keyword evidence="10" id="KW-1185">Reference proteome</keyword>
<evidence type="ECO:0000256" key="4">
    <source>
        <dbReference type="ARBA" id="ARBA00022989"/>
    </source>
</evidence>
<evidence type="ECO:0000313" key="9">
    <source>
        <dbReference type="EMBL" id="MDQ0290932.1"/>
    </source>
</evidence>
<dbReference type="GO" id="GO:0005886">
    <property type="term" value="C:plasma membrane"/>
    <property type="evidence" value="ECO:0007669"/>
    <property type="project" value="UniProtKB-SubCell"/>
</dbReference>
<dbReference type="Pfam" id="PF02687">
    <property type="entry name" value="FtsX"/>
    <property type="match status" value="1"/>
</dbReference>
<dbReference type="Proteomes" id="UP001238163">
    <property type="component" value="Unassembled WGS sequence"/>
</dbReference>
<gene>
    <name evidence="9" type="ORF">J3R75_003039</name>
</gene>
<keyword evidence="5 7" id="KW-0472">Membrane</keyword>
<comment type="caution">
    <text evidence="9">The sequence shown here is derived from an EMBL/GenBank/DDBJ whole genome shotgun (WGS) entry which is preliminary data.</text>
</comment>
<feature type="transmembrane region" description="Helical" evidence="7">
    <location>
        <begin position="418"/>
        <end position="441"/>
    </location>
</feature>
<sequence>MKSINIADQPWLSMRRTISITVDGIRYRLFRASVTVAVIVVAVAFLMNILAESLIKRSVASNTRERIDTSRVIYNWSAKLSSPGSQESIIIEVANCSPDSDLYRETQRFAAMNDDDMAAFQTHAQKIVFVFDFFNSLDYAKRRAMIHTASGLEILNRLRTPENMEQFKLALSRIRSVHFDMSFDELDAVLAKGPEIRKQVKTIITARRNAIAVINKTLKGKTILEKLATANGPFGDTIRQAGFIFDADQTAPLVADQAQRLLDILALEESMEERPTRQLIAQQANILPADVNVMMMWKYLDGKRFATRYLEKMQEGGLKTEGLTPDRLVDLAQGRKENAALLRAERLTLDAGKGVLGLGERLGWLLFVSMLVCGIGITNAMMMAVTERFNEIATLKCLGALDGFIMIMFVLESCFMGIVGGVIGSILGGVIGLGRMLAAFGVNFLGAIPIGDILVGMLMSVLLGTILAAVAAVLPSFKAARLAPMKAMRVE</sequence>
<proteinExistence type="inferred from homology"/>
<organism evidence="9 10">
    <name type="scientific">Oligosphaera ethanolica</name>
    <dbReference type="NCBI Taxonomy" id="760260"/>
    <lineage>
        <taxon>Bacteria</taxon>
        <taxon>Pseudomonadati</taxon>
        <taxon>Lentisphaerota</taxon>
        <taxon>Oligosphaeria</taxon>
        <taxon>Oligosphaerales</taxon>
        <taxon>Oligosphaeraceae</taxon>
        <taxon>Oligosphaera</taxon>
    </lineage>
</organism>
<accession>A0AAE3VHU8</accession>
<evidence type="ECO:0000256" key="7">
    <source>
        <dbReference type="SAM" id="Phobius"/>
    </source>
</evidence>
<name>A0AAE3VHU8_9BACT</name>
<dbReference type="GO" id="GO:0022857">
    <property type="term" value="F:transmembrane transporter activity"/>
    <property type="evidence" value="ECO:0007669"/>
    <property type="project" value="TreeGrafter"/>
</dbReference>
<dbReference type="AlphaFoldDB" id="A0AAE3VHU8"/>
<dbReference type="InterPro" id="IPR003838">
    <property type="entry name" value="ABC3_permease_C"/>
</dbReference>
<evidence type="ECO:0000256" key="6">
    <source>
        <dbReference type="ARBA" id="ARBA00038076"/>
    </source>
</evidence>
<feature type="transmembrane region" description="Helical" evidence="7">
    <location>
        <begin position="362"/>
        <end position="386"/>
    </location>
</feature>
<dbReference type="RefSeq" id="WP_307263011.1">
    <property type="nucleotide sequence ID" value="NZ_JAUSVL010000001.1"/>
</dbReference>
<evidence type="ECO:0000256" key="3">
    <source>
        <dbReference type="ARBA" id="ARBA00022692"/>
    </source>
</evidence>
<evidence type="ECO:0000256" key="2">
    <source>
        <dbReference type="ARBA" id="ARBA00022475"/>
    </source>
</evidence>
<evidence type="ECO:0000256" key="5">
    <source>
        <dbReference type="ARBA" id="ARBA00023136"/>
    </source>
</evidence>
<dbReference type="PANTHER" id="PTHR30572">
    <property type="entry name" value="MEMBRANE COMPONENT OF TRANSPORTER-RELATED"/>
    <property type="match status" value="1"/>
</dbReference>